<gene>
    <name evidence="1" type="ORF">PQ456_00920</name>
</gene>
<name>A0AAX3M2N0_9BACL</name>
<reference evidence="1 2" key="1">
    <citation type="submission" date="2023-02" db="EMBL/GenBank/DDBJ databases">
        <title>Genome sequence of Paenibacillus kyungheensis KACC 18744.</title>
        <authorList>
            <person name="Kim S."/>
            <person name="Heo J."/>
            <person name="Kwon S.-W."/>
        </authorList>
    </citation>
    <scope>NUCLEOTIDE SEQUENCE [LARGE SCALE GENOMIC DNA]</scope>
    <source>
        <strain evidence="1 2">KACC 18744</strain>
    </source>
</reference>
<dbReference type="RefSeq" id="WP_273614425.1">
    <property type="nucleotide sequence ID" value="NZ_CP117416.1"/>
</dbReference>
<evidence type="ECO:0000313" key="1">
    <source>
        <dbReference type="EMBL" id="WCT56118.1"/>
    </source>
</evidence>
<sequence length="92" mass="10894">MEEIKREIERLFEDLGFERIFIKEDTVFKSGKVYCKLTFIETFKSYVIEYANSYEEAKNNLYEDGDLHAITLDLNDLLLSLRKEIVASMQND</sequence>
<keyword evidence="2" id="KW-1185">Reference proteome</keyword>
<dbReference type="AlphaFoldDB" id="A0AAX3M2N0"/>
<accession>A0AAX3M2N0</accession>
<proteinExistence type="predicted"/>
<dbReference type="EMBL" id="CP117416">
    <property type="protein sequence ID" value="WCT56118.1"/>
    <property type="molecule type" value="Genomic_DNA"/>
</dbReference>
<dbReference type="KEGG" id="pka:PQ456_00920"/>
<protein>
    <submittedName>
        <fullName evidence="1">Uncharacterized protein</fullName>
    </submittedName>
</protein>
<evidence type="ECO:0000313" key="2">
    <source>
        <dbReference type="Proteomes" id="UP001220509"/>
    </source>
</evidence>
<organism evidence="1 2">
    <name type="scientific">Paenibacillus kyungheensis</name>
    <dbReference type="NCBI Taxonomy" id="1452732"/>
    <lineage>
        <taxon>Bacteria</taxon>
        <taxon>Bacillati</taxon>
        <taxon>Bacillota</taxon>
        <taxon>Bacilli</taxon>
        <taxon>Bacillales</taxon>
        <taxon>Paenibacillaceae</taxon>
        <taxon>Paenibacillus</taxon>
    </lineage>
</organism>
<dbReference type="Proteomes" id="UP001220509">
    <property type="component" value="Chromosome"/>
</dbReference>